<keyword evidence="1" id="KW-1133">Transmembrane helix</keyword>
<dbReference type="EMBL" id="VFJE01000050">
    <property type="protein sequence ID" value="TPD71989.1"/>
    <property type="molecule type" value="Genomic_DNA"/>
</dbReference>
<feature type="transmembrane region" description="Helical" evidence="1">
    <location>
        <begin position="104"/>
        <end position="125"/>
    </location>
</feature>
<reference evidence="2 3" key="1">
    <citation type="submission" date="2019-06" db="EMBL/GenBank/DDBJ databases">
        <title>Flavobacterium sp. MaA-Y11 from geoumgang.</title>
        <authorList>
            <person name="Jeong S."/>
        </authorList>
    </citation>
    <scope>NUCLEOTIDE SEQUENCE [LARGE SCALE GENOMIC DNA]</scope>
    <source>
        <strain evidence="2 3">MaA-Y11</strain>
    </source>
</reference>
<organism evidence="2 3">
    <name type="scientific">Flavobacterium microcysteis</name>
    <dbReference type="NCBI Taxonomy" id="2596891"/>
    <lineage>
        <taxon>Bacteria</taxon>
        <taxon>Pseudomonadati</taxon>
        <taxon>Bacteroidota</taxon>
        <taxon>Flavobacteriia</taxon>
        <taxon>Flavobacteriales</taxon>
        <taxon>Flavobacteriaceae</taxon>
        <taxon>Flavobacterium</taxon>
    </lineage>
</organism>
<sequence length="128" mass="15122">MMHRLFAFLKYFIPFSAILFIAQFFITQKLFPDTTFFYQVWSIYTFHIIATLLIYLFLLFVNKNFSDKTGFAFLAGSVIKMMAAVVFLIPLIKADVNDPIIDVTAFFIPYFLFLFFETFFAIRLINKQ</sequence>
<dbReference type="Proteomes" id="UP000319175">
    <property type="component" value="Unassembled WGS sequence"/>
</dbReference>
<accession>A0A501QGF6</accession>
<proteinExistence type="predicted"/>
<keyword evidence="1" id="KW-0472">Membrane</keyword>
<dbReference type="OrthoDB" id="1448441at2"/>
<protein>
    <submittedName>
        <fullName evidence="2">Uncharacterized protein</fullName>
    </submittedName>
</protein>
<comment type="caution">
    <text evidence="2">The sequence shown here is derived from an EMBL/GenBank/DDBJ whole genome shotgun (WGS) entry which is preliminary data.</text>
</comment>
<feature type="transmembrane region" description="Helical" evidence="1">
    <location>
        <begin position="71"/>
        <end position="92"/>
    </location>
</feature>
<dbReference type="AlphaFoldDB" id="A0A501QGF6"/>
<evidence type="ECO:0000256" key="1">
    <source>
        <dbReference type="SAM" id="Phobius"/>
    </source>
</evidence>
<keyword evidence="3" id="KW-1185">Reference proteome</keyword>
<feature type="transmembrane region" description="Helical" evidence="1">
    <location>
        <begin position="38"/>
        <end position="59"/>
    </location>
</feature>
<keyword evidence="1" id="KW-0812">Transmembrane</keyword>
<feature type="transmembrane region" description="Helical" evidence="1">
    <location>
        <begin position="7"/>
        <end position="26"/>
    </location>
</feature>
<evidence type="ECO:0000313" key="3">
    <source>
        <dbReference type="Proteomes" id="UP000319175"/>
    </source>
</evidence>
<name>A0A501QGF6_9FLAO</name>
<gene>
    <name evidence="2" type="ORF">FJA49_03655</name>
</gene>
<evidence type="ECO:0000313" key="2">
    <source>
        <dbReference type="EMBL" id="TPD71989.1"/>
    </source>
</evidence>